<accession>A0A382ZF60</accession>
<protein>
    <recommendedName>
        <fullName evidence="2">Metallo-beta-lactamase domain-containing protein</fullName>
    </recommendedName>
</protein>
<gene>
    <name evidence="1" type="ORF">METZ01_LOCUS446907</name>
</gene>
<sequence>MLGTGTPAPLAHRAGSSYLVQIGDESLLFDCGPGSVRRLLEAGVSPADV</sequence>
<dbReference type="SUPFAM" id="SSF56281">
    <property type="entry name" value="Metallo-hydrolase/oxidoreductase"/>
    <property type="match status" value="1"/>
</dbReference>
<organism evidence="1">
    <name type="scientific">marine metagenome</name>
    <dbReference type="NCBI Taxonomy" id="408172"/>
    <lineage>
        <taxon>unclassified sequences</taxon>
        <taxon>metagenomes</taxon>
        <taxon>ecological metagenomes</taxon>
    </lineage>
</organism>
<evidence type="ECO:0008006" key="2">
    <source>
        <dbReference type="Google" id="ProtNLM"/>
    </source>
</evidence>
<feature type="non-terminal residue" evidence="1">
    <location>
        <position position="49"/>
    </location>
</feature>
<proteinExistence type="predicted"/>
<dbReference type="Gene3D" id="3.60.15.10">
    <property type="entry name" value="Ribonuclease Z/Hydroxyacylglutathione hydrolase-like"/>
    <property type="match status" value="1"/>
</dbReference>
<dbReference type="AlphaFoldDB" id="A0A382ZF60"/>
<dbReference type="EMBL" id="UINC01183337">
    <property type="protein sequence ID" value="SVD94053.1"/>
    <property type="molecule type" value="Genomic_DNA"/>
</dbReference>
<evidence type="ECO:0000313" key="1">
    <source>
        <dbReference type="EMBL" id="SVD94053.1"/>
    </source>
</evidence>
<name>A0A382ZF60_9ZZZZ</name>
<reference evidence="1" key="1">
    <citation type="submission" date="2018-05" db="EMBL/GenBank/DDBJ databases">
        <authorList>
            <person name="Lanie J.A."/>
            <person name="Ng W.-L."/>
            <person name="Kazmierczak K.M."/>
            <person name="Andrzejewski T.M."/>
            <person name="Davidsen T.M."/>
            <person name="Wayne K.J."/>
            <person name="Tettelin H."/>
            <person name="Glass J.I."/>
            <person name="Rusch D."/>
            <person name="Podicherti R."/>
            <person name="Tsui H.-C.T."/>
            <person name="Winkler M.E."/>
        </authorList>
    </citation>
    <scope>NUCLEOTIDE SEQUENCE</scope>
</reference>
<dbReference type="InterPro" id="IPR036866">
    <property type="entry name" value="RibonucZ/Hydroxyglut_hydro"/>
</dbReference>